<dbReference type="RefSeq" id="WP_088875615.1">
    <property type="nucleotide sequence ID" value="NZ_CP022113.1"/>
</dbReference>
<feature type="domain" description="Ketoreductase" evidence="3">
    <location>
        <begin position="8"/>
        <end position="194"/>
    </location>
</feature>
<dbReference type="Proteomes" id="UP000197153">
    <property type="component" value="Chromosome 4"/>
</dbReference>
<comment type="similarity">
    <text evidence="1 2">Belongs to the short-chain dehydrogenases/reductases (SDR) family.</text>
</comment>
<dbReference type="FunFam" id="3.40.50.720:FF:000084">
    <property type="entry name" value="Short-chain dehydrogenase reductase"/>
    <property type="match status" value="1"/>
</dbReference>
<evidence type="ECO:0000256" key="1">
    <source>
        <dbReference type="ARBA" id="ARBA00006484"/>
    </source>
</evidence>
<dbReference type="KEGG" id="nao:Y958_30330"/>
<proteinExistence type="inferred from homology"/>
<evidence type="ECO:0000313" key="4">
    <source>
        <dbReference type="EMBL" id="ASG25244.1"/>
    </source>
</evidence>
<dbReference type="SMART" id="SM00822">
    <property type="entry name" value="PKS_KR"/>
    <property type="match status" value="1"/>
</dbReference>
<dbReference type="EMBL" id="CP022113">
    <property type="protein sequence ID" value="ASG25244.1"/>
    <property type="molecule type" value="Genomic_DNA"/>
</dbReference>
<dbReference type="PRINTS" id="PR00081">
    <property type="entry name" value="GDHRDH"/>
</dbReference>
<dbReference type="InterPro" id="IPR057326">
    <property type="entry name" value="KR_dom"/>
</dbReference>
<dbReference type="SUPFAM" id="SSF51735">
    <property type="entry name" value="NAD(P)-binding Rossmann-fold domains"/>
    <property type="match status" value="1"/>
</dbReference>
<sequence>MDLKIAGKTALITGSTAGIGLEIARKLAVEGAAVIVVGRDGRKLDQAVAGIRASGGVDVSGVRADITTADGAADLLHQVPSVDILVNNLGIYESKSFADISDADWQRYFDVNVMSGVRLTRHYFPQMLARNDGRIIFVSSETGLAVDPAMIHYAMTKTAQLSIARGLAGQTKGTRVTVNSVMPGPTRSEGIVDFLRSVSSKPDATVAEAEAEFFATARSGSLLQRMIEPEEIANMVAFLASPLSAATNGAAVRLEGGLINTLA</sequence>
<name>A0A248K455_9PROT</name>
<dbReference type="PRINTS" id="PR00080">
    <property type="entry name" value="SDRFAMILY"/>
</dbReference>
<gene>
    <name evidence="4" type="ORF">Y958_30330</name>
</gene>
<evidence type="ECO:0000313" key="5">
    <source>
        <dbReference type="Proteomes" id="UP000197153"/>
    </source>
</evidence>
<dbReference type="AlphaFoldDB" id="A0A248K455"/>
<dbReference type="Pfam" id="PF00106">
    <property type="entry name" value="adh_short"/>
    <property type="match status" value="1"/>
</dbReference>
<dbReference type="InterPro" id="IPR002347">
    <property type="entry name" value="SDR_fam"/>
</dbReference>
<dbReference type="InterPro" id="IPR036291">
    <property type="entry name" value="NAD(P)-bd_dom_sf"/>
</dbReference>
<dbReference type="PANTHER" id="PTHR42879">
    <property type="entry name" value="3-OXOACYL-(ACYL-CARRIER-PROTEIN) REDUCTASE"/>
    <property type="match status" value="1"/>
</dbReference>
<organism evidence="4 5">
    <name type="scientific">Nitrospirillum viridazoti CBAmc</name>
    <dbReference type="NCBI Taxonomy" id="1441467"/>
    <lineage>
        <taxon>Bacteria</taxon>
        <taxon>Pseudomonadati</taxon>
        <taxon>Pseudomonadota</taxon>
        <taxon>Alphaproteobacteria</taxon>
        <taxon>Rhodospirillales</taxon>
        <taxon>Azospirillaceae</taxon>
        <taxon>Nitrospirillum</taxon>
        <taxon>Nitrospirillum viridazoti</taxon>
    </lineage>
</organism>
<accession>A0A248K455</accession>
<dbReference type="Gene3D" id="3.40.50.720">
    <property type="entry name" value="NAD(P)-binding Rossmann-like Domain"/>
    <property type="match status" value="1"/>
</dbReference>
<keyword evidence="5" id="KW-1185">Reference proteome</keyword>
<dbReference type="CDD" id="cd05233">
    <property type="entry name" value="SDR_c"/>
    <property type="match status" value="1"/>
</dbReference>
<protein>
    <submittedName>
        <fullName evidence="4">Oxidoreductase</fullName>
    </submittedName>
</protein>
<evidence type="ECO:0000256" key="2">
    <source>
        <dbReference type="RuleBase" id="RU000363"/>
    </source>
</evidence>
<reference evidence="4 5" key="1">
    <citation type="submission" date="2017-06" db="EMBL/GenBank/DDBJ databases">
        <title>Complete genome sequence of Nitrospirillum amazonense strain CBAmC, an endophytic nitrogen-fixing and plant growth-promoting bacterium, isolated from sugarcane.</title>
        <authorList>
            <person name="Schwab S."/>
            <person name="dos Santos Teixeira K.R."/>
            <person name="Simoes Araujo J.L."/>
            <person name="Soares Vidal M."/>
            <person name="Borges de Freitas H.R."/>
            <person name="Rivello Crivelaro A.L."/>
            <person name="Bueno de Camargo Nunes A."/>
            <person name="dos Santos C.M."/>
            <person name="Palmeira da Silva Rosa D."/>
            <person name="da Silva Padilha D."/>
            <person name="da Silva E."/>
            <person name="Araujo Terra L."/>
            <person name="Soares Mendes V."/>
            <person name="Farinelli L."/>
            <person name="Magalhaes Cruz L."/>
            <person name="Baldani J.I."/>
        </authorList>
    </citation>
    <scope>NUCLEOTIDE SEQUENCE [LARGE SCALE GENOMIC DNA]</scope>
    <source>
        <strain evidence="4 5">CBAmC</strain>
    </source>
</reference>
<dbReference type="InterPro" id="IPR050259">
    <property type="entry name" value="SDR"/>
</dbReference>
<evidence type="ECO:0000259" key="3">
    <source>
        <dbReference type="SMART" id="SM00822"/>
    </source>
</evidence>